<dbReference type="GO" id="GO:0005988">
    <property type="term" value="P:lactose metabolic process"/>
    <property type="evidence" value="ECO:0007669"/>
    <property type="project" value="UniProtKB-KW"/>
</dbReference>
<dbReference type="Proteomes" id="UP000184184">
    <property type="component" value="Unassembled WGS sequence"/>
</dbReference>
<evidence type="ECO:0000313" key="10">
    <source>
        <dbReference type="EMBL" id="SHM72194.1"/>
    </source>
</evidence>
<dbReference type="InterPro" id="IPR029056">
    <property type="entry name" value="Ribokinase-like"/>
</dbReference>
<evidence type="ECO:0000256" key="4">
    <source>
        <dbReference type="ARBA" id="ARBA00022777"/>
    </source>
</evidence>
<dbReference type="UniPathway" id="UPA00704">
    <property type="reaction ID" value="UER00715"/>
</dbReference>
<protein>
    <recommendedName>
        <fullName evidence="7">Tagatose-6-phosphate kinase</fullName>
        <ecNumber evidence="7">2.7.1.144</ecNumber>
    </recommendedName>
</protein>
<organism evidence="10 11">
    <name type="scientific">Gracilibacillus kekensis</name>
    <dbReference type="NCBI Taxonomy" id="1027249"/>
    <lineage>
        <taxon>Bacteria</taxon>
        <taxon>Bacillati</taxon>
        <taxon>Bacillota</taxon>
        <taxon>Bacilli</taxon>
        <taxon>Bacillales</taxon>
        <taxon>Bacillaceae</taxon>
        <taxon>Gracilibacillus</taxon>
    </lineage>
</organism>
<dbReference type="GO" id="GO:0044281">
    <property type="term" value="P:small molecule metabolic process"/>
    <property type="evidence" value="ECO:0007669"/>
    <property type="project" value="UniProtKB-ARBA"/>
</dbReference>
<name>A0A1M7L375_9BACI</name>
<dbReference type="PIRSF" id="PIRSF000535">
    <property type="entry name" value="1PFK/6PFK/LacC"/>
    <property type="match status" value="1"/>
</dbReference>
<evidence type="ECO:0000256" key="5">
    <source>
        <dbReference type="ARBA" id="ARBA00022840"/>
    </source>
</evidence>
<dbReference type="InterPro" id="IPR017583">
    <property type="entry name" value="Tagatose/fructose_Pkinase"/>
</dbReference>
<dbReference type="EMBL" id="FRCZ01000001">
    <property type="protein sequence ID" value="SHM72194.1"/>
    <property type="molecule type" value="Genomic_DNA"/>
</dbReference>
<keyword evidence="7" id="KW-0423">Lactose metabolism</keyword>
<sequence length="306" mass="33013">MIYTVTLNPAIDYVVQVGNFKAGKVNRSKADYKEAGGKGINVSRVLDRFGVSSTALGFVGGFTGKFITDYLTSKNIHHQFVELKEDTRINVKMKSEAEETEMNGVSPTIEDNHYQELLDQLKGLSSDDIVVLAGSLPQSLSNSAYREMVAMLNEKGVPTILDTSGAPLTEAIQASPAFIKPNHHELADLFDEEIINDEDIISLAKRLHTEQQIEHVLVSMAKDGAIYVGSAGVFKLSAPEGHAVHSVGAGDSAVAGFIYKWQETNNAREAAQFAVAAGSATAFSKTLCTKAEVEALLPQVVVQKVE</sequence>
<dbReference type="GO" id="GO:0005524">
    <property type="term" value="F:ATP binding"/>
    <property type="evidence" value="ECO:0007669"/>
    <property type="project" value="UniProtKB-UniRule"/>
</dbReference>
<keyword evidence="11" id="KW-1185">Reference proteome</keyword>
<dbReference type="NCBIfam" id="TIGR03168">
    <property type="entry name" value="1-PFK"/>
    <property type="match status" value="1"/>
</dbReference>
<keyword evidence="4 8" id="KW-0418">Kinase</keyword>
<reference evidence="10 11" key="1">
    <citation type="submission" date="2016-11" db="EMBL/GenBank/DDBJ databases">
        <authorList>
            <person name="Jaros S."/>
            <person name="Januszkiewicz K."/>
            <person name="Wedrychowicz H."/>
        </authorList>
    </citation>
    <scope>NUCLEOTIDE SEQUENCE [LARGE SCALE GENOMIC DNA]</scope>
    <source>
        <strain evidence="10 11">CGMCC 1.10681</strain>
    </source>
</reference>
<dbReference type="AlphaFoldDB" id="A0A1M7L375"/>
<evidence type="ECO:0000256" key="2">
    <source>
        <dbReference type="ARBA" id="ARBA00022679"/>
    </source>
</evidence>
<gene>
    <name evidence="10" type="ORF">SAMN05216179_0919</name>
</gene>
<comment type="similarity">
    <text evidence="7">Belongs to the carbohydrate kinase PfkB family. LacC subfamily.</text>
</comment>
<accession>A0A1M7L375</accession>
<evidence type="ECO:0000256" key="7">
    <source>
        <dbReference type="PIRNR" id="PIRNR000535"/>
    </source>
</evidence>
<dbReference type="RefSeq" id="WP_073200046.1">
    <property type="nucleotide sequence ID" value="NZ_FRCZ01000001.1"/>
</dbReference>
<evidence type="ECO:0000313" key="11">
    <source>
        <dbReference type="Proteomes" id="UP000184184"/>
    </source>
</evidence>
<dbReference type="EC" id="2.7.1.144" evidence="7"/>
<dbReference type="OrthoDB" id="9801219at2"/>
<dbReference type="FunFam" id="3.40.1190.20:FF:000001">
    <property type="entry name" value="Phosphofructokinase"/>
    <property type="match status" value="1"/>
</dbReference>
<evidence type="ECO:0000256" key="1">
    <source>
        <dbReference type="ARBA" id="ARBA00005380"/>
    </source>
</evidence>
<comment type="function">
    <text evidence="8">Catalyzes the ATP-dependent phosphorylation of fructose-l-phosphate to fructose-l,6-bisphosphate.</text>
</comment>
<evidence type="ECO:0000256" key="3">
    <source>
        <dbReference type="ARBA" id="ARBA00022741"/>
    </source>
</evidence>
<dbReference type="GO" id="GO:0008662">
    <property type="term" value="F:1-phosphofructokinase activity"/>
    <property type="evidence" value="ECO:0007669"/>
    <property type="project" value="UniProtKB-UniRule"/>
</dbReference>
<dbReference type="Gene3D" id="3.40.1190.20">
    <property type="match status" value="1"/>
</dbReference>
<dbReference type="PANTHER" id="PTHR46566:SF1">
    <property type="entry name" value="1-PHOSPHOFRUCTOKINASE"/>
    <property type="match status" value="1"/>
</dbReference>
<comment type="pathway">
    <text evidence="7">Carbohydrate metabolism; D-tagatose 6-phosphate degradation; D-glyceraldehyde 3-phosphate and glycerone phosphate from D-tagatose 6-phosphate: step 1/2.</text>
</comment>
<dbReference type="CDD" id="cd01164">
    <property type="entry name" value="FruK_PfkB_like"/>
    <property type="match status" value="1"/>
</dbReference>
<dbReference type="NCBIfam" id="TIGR03828">
    <property type="entry name" value="pfkB"/>
    <property type="match status" value="1"/>
</dbReference>
<keyword evidence="3 7" id="KW-0547">Nucleotide-binding</keyword>
<dbReference type="InterPro" id="IPR011611">
    <property type="entry name" value="PfkB_dom"/>
</dbReference>
<keyword evidence="5 7" id="KW-0067">ATP-binding</keyword>
<dbReference type="PROSITE" id="PS00583">
    <property type="entry name" value="PFKB_KINASES_1"/>
    <property type="match status" value="1"/>
</dbReference>
<evidence type="ECO:0000256" key="8">
    <source>
        <dbReference type="RuleBase" id="RU369061"/>
    </source>
</evidence>
<comment type="catalytic activity">
    <reaction evidence="7">
        <text>D-tagatofuranose 6-phosphate + ATP = D-tagatofuranose 1,6-bisphosphate + ADP + H(+)</text>
        <dbReference type="Rhea" id="RHEA:12420"/>
        <dbReference type="ChEBI" id="CHEBI:15378"/>
        <dbReference type="ChEBI" id="CHEBI:30616"/>
        <dbReference type="ChEBI" id="CHEBI:58694"/>
        <dbReference type="ChEBI" id="CHEBI:58695"/>
        <dbReference type="ChEBI" id="CHEBI:456216"/>
        <dbReference type="EC" id="2.7.1.144"/>
    </reaction>
</comment>
<dbReference type="Pfam" id="PF00294">
    <property type="entry name" value="PfkB"/>
    <property type="match status" value="1"/>
</dbReference>
<dbReference type="InterPro" id="IPR022463">
    <property type="entry name" value="1-PFruKinase"/>
</dbReference>
<dbReference type="GO" id="GO:2001059">
    <property type="term" value="P:D-tagatose 6-phosphate catabolic process"/>
    <property type="evidence" value="ECO:0007669"/>
    <property type="project" value="UniProtKB-UniPathway"/>
</dbReference>
<dbReference type="GO" id="GO:0016052">
    <property type="term" value="P:carbohydrate catabolic process"/>
    <property type="evidence" value="ECO:0007669"/>
    <property type="project" value="UniProtKB-ARBA"/>
</dbReference>
<feature type="domain" description="Carbohydrate kinase PfkB" evidence="9">
    <location>
        <begin position="11"/>
        <end position="286"/>
    </location>
</feature>
<comment type="similarity">
    <text evidence="1">Belongs to the carbohydrate kinase pfkB family.</text>
</comment>
<evidence type="ECO:0000259" key="9">
    <source>
        <dbReference type="Pfam" id="PF00294"/>
    </source>
</evidence>
<comment type="catalytic activity">
    <reaction evidence="6 8">
        <text>beta-D-fructose 1-phosphate + ATP = beta-D-fructose 1,6-bisphosphate + ADP + H(+)</text>
        <dbReference type="Rhea" id="RHEA:14213"/>
        <dbReference type="ChEBI" id="CHEBI:15378"/>
        <dbReference type="ChEBI" id="CHEBI:30616"/>
        <dbReference type="ChEBI" id="CHEBI:32966"/>
        <dbReference type="ChEBI" id="CHEBI:138881"/>
        <dbReference type="ChEBI" id="CHEBI:456216"/>
        <dbReference type="EC" id="2.7.1.56"/>
    </reaction>
</comment>
<dbReference type="InterPro" id="IPR002173">
    <property type="entry name" value="Carboh/pur_kinase_PfkB_CS"/>
</dbReference>
<dbReference type="PANTHER" id="PTHR46566">
    <property type="entry name" value="1-PHOSPHOFRUCTOKINASE-RELATED"/>
    <property type="match status" value="1"/>
</dbReference>
<dbReference type="SUPFAM" id="SSF53613">
    <property type="entry name" value="Ribokinase-like"/>
    <property type="match status" value="1"/>
</dbReference>
<dbReference type="STRING" id="1027249.SAMN05216179_0919"/>
<proteinExistence type="inferred from homology"/>
<keyword evidence="2 7" id="KW-0808">Transferase</keyword>
<dbReference type="GO" id="GO:0005829">
    <property type="term" value="C:cytosol"/>
    <property type="evidence" value="ECO:0007669"/>
    <property type="project" value="TreeGrafter"/>
</dbReference>
<dbReference type="GO" id="GO:0009024">
    <property type="term" value="F:tagatose-6-phosphate kinase activity"/>
    <property type="evidence" value="ECO:0007669"/>
    <property type="project" value="UniProtKB-EC"/>
</dbReference>
<evidence type="ECO:0000256" key="6">
    <source>
        <dbReference type="ARBA" id="ARBA00047745"/>
    </source>
</evidence>